<evidence type="ECO:0000313" key="2">
    <source>
        <dbReference type="EMBL" id="KAK4301496.1"/>
    </source>
</evidence>
<reference evidence="2" key="1">
    <citation type="submission" date="2023-11" db="EMBL/GenBank/DDBJ databases">
        <title>Genome assemblies of two species of porcelain crab, Petrolisthes cinctipes and Petrolisthes manimaculis (Anomura: Porcellanidae).</title>
        <authorList>
            <person name="Angst P."/>
        </authorList>
    </citation>
    <scope>NUCLEOTIDE SEQUENCE</scope>
    <source>
        <strain evidence="2">PB745_02</strain>
        <tissue evidence="2">Gill</tissue>
    </source>
</reference>
<organism evidence="2 3">
    <name type="scientific">Petrolisthes manimaculis</name>
    <dbReference type="NCBI Taxonomy" id="1843537"/>
    <lineage>
        <taxon>Eukaryota</taxon>
        <taxon>Metazoa</taxon>
        <taxon>Ecdysozoa</taxon>
        <taxon>Arthropoda</taxon>
        <taxon>Crustacea</taxon>
        <taxon>Multicrustacea</taxon>
        <taxon>Malacostraca</taxon>
        <taxon>Eumalacostraca</taxon>
        <taxon>Eucarida</taxon>
        <taxon>Decapoda</taxon>
        <taxon>Pleocyemata</taxon>
        <taxon>Anomura</taxon>
        <taxon>Galatheoidea</taxon>
        <taxon>Porcellanidae</taxon>
        <taxon>Petrolisthes</taxon>
    </lineage>
</organism>
<feature type="region of interest" description="Disordered" evidence="1">
    <location>
        <begin position="1"/>
        <end position="27"/>
    </location>
</feature>
<dbReference type="AlphaFoldDB" id="A0AAE1P661"/>
<protein>
    <submittedName>
        <fullName evidence="2">Uncharacterized protein</fullName>
    </submittedName>
</protein>
<name>A0AAE1P661_9EUCA</name>
<sequence length="82" mass="9254">MVATPEPQQYHTYSSVSRDTSDASKPVDFGIQISRPVDHAETQTHEMFAHACAAEKNSVLRLSFKEKVLQNDKSVRNFQDMA</sequence>
<accession>A0AAE1P661</accession>
<gene>
    <name evidence="2" type="ORF">Pmani_026274</name>
</gene>
<proteinExistence type="predicted"/>
<evidence type="ECO:0000256" key="1">
    <source>
        <dbReference type="SAM" id="MobiDB-lite"/>
    </source>
</evidence>
<comment type="caution">
    <text evidence="2">The sequence shown here is derived from an EMBL/GenBank/DDBJ whole genome shotgun (WGS) entry which is preliminary data.</text>
</comment>
<dbReference type="Proteomes" id="UP001292094">
    <property type="component" value="Unassembled WGS sequence"/>
</dbReference>
<feature type="compositionally biased region" description="Polar residues" evidence="1">
    <location>
        <begin position="1"/>
        <end position="18"/>
    </location>
</feature>
<dbReference type="EMBL" id="JAWZYT010002861">
    <property type="protein sequence ID" value="KAK4301496.1"/>
    <property type="molecule type" value="Genomic_DNA"/>
</dbReference>
<keyword evidence="3" id="KW-1185">Reference proteome</keyword>
<evidence type="ECO:0000313" key="3">
    <source>
        <dbReference type="Proteomes" id="UP001292094"/>
    </source>
</evidence>